<name>A0A370S293_PSEJE</name>
<evidence type="ECO:0008006" key="4">
    <source>
        <dbReference type="Google" id="ProtNLM"/>
    </source>
</evidence>
<evidence type="ECO:0000256" key="1">
    <source>
        <dbReference type="SAM" id="MobiDB-lite"/>
    </source>
</evidence>
<dbReference type="Proteomes" id="UP000255365">
    <property type="component" value="Unassembled WGS sequence"/>
</dbReference>
<feature type="region of interest" description="Disordered" evidence="1">
    <location>
        <begin position="27"/>
        <end position="51"/>
    </location>
</feature>
<dbReference type="RefSeq" id="WP_115148215.1">
    <property type="nucleotide sequence ID" value="NZ_QRAV01000022.1"/>
</dbReference>
<reference evidence="2 3" key="1">
    <citation type="submission" date="2018-07" db="EMBL/GenBank/DDBJ databases">
        <title>Genome sequencing of rice bacterial endophytes.</title>
        <authorList>
            <person name="Venturi V."/>
        </authorList>
    </citation>
    <scope>NUCLEOTIDE SEQUENCE [LARGE SCALE GENOMIC DNA]</scope>
    <source>
        <strain evidence="2 3">E2333</strain>
    </source>
</reference>
<dbReference type="EMBL" id="QRAV01000022">
    <property type="protein sequence ID" value="RDL13818.1"/>
    <property type="molecule type" value="Genomic_DNA"/>
</dbReference>
<accession>A0A370S293</accession>
<feature type="compositionally biased region" description="Basic and acidic residues" evidence="1">
    <location>
        <begin position="33"/>
        <end position="46"/>
    </location>
</feature>
<organism evidence="2 3">
    <name type="scientific">Pseudomonas jessenii</name>
    <dbReference type="NCBI Taxonomy" id="77298"/>
    <lineage>
        <taxon>Bacteria</taxon>
        <taxon>Pseudomonadati</taxon>
        <taxon>Pseudomonadota</taxon>
        <taxon>Gammaproteobacteria</taxon>
        <taxon>Pseudomonadales</taxon>
        <taxon>Pseudomonadaceae</taxon>
        <taxon>Pseudomonas</taxon>
    </lineage>
</organism>
<dbReference type="SUPFAM" id="SSF51120">
    <property type="entry name" value="beta-Roll"/>
    <property type="match status" value="1"/>
</dbReference>
<sequence>MTGPVKHPFPMQDAVVVTELGDHANPYTESTIDFDRDNATDNETSHTQRKPNQLKDLDALFGPMKIGAYSITRRSLDALGATVNGEPLTGDNTLFRNPRRSFINSLQFNYSEIEKRIKITSFGDNYLLPTFLYEMAIARPADALAIIREEANPPLDESGYRKKTIQLLNAAQKIDLRLISDGKANYPRWALIRQYGTLGASVGLQLFGILMGLRGVHDALQVNNGGEAIFNGLGVVTEGASIAFDVATTRIGKGMIEAGNNAFKDFAKTRAGLRWSRTGGIVGGALTLPFDIMSAVRELKAAEARSGKEAADHYVGAGLNIASAAMTVVLGSAAMAGFSFAGPVGLAAGAMMAIGAQIYGAVRLVDDIDDYIELTLEERWRTGWFKFVFMEPDQDILNRYESAKARAEHARQLKTTARKYLDETMKDTTEAVVNGAFEVTLLPRREYVTQWGLKTSKIVYIPHLSDADDLIDARDGVTTQTPGAELGSADNGKNILWLLGGGNDTVTGVENKPNVFYFTNGKKVLTGGVENDRFIMQNAAQVLDNPDPDDTRHSILRGGGGRNSLEFDGTQTSQAGGRGYDLDLSAGTLHVFTPDAASEEGNRYSFKALLERINEIHTLSNGTTIVTGSKDADIIVSRGKDTIHAGDGDDTIHLHKEGAAAFGGSGQDIYNLPQTANNLSITEDGVEESAIVLDWRMDLIETWRIVKTTLEITLKFDFDDARRSKLYIHDVYRQTDGVRVLINNRITVVTRDRFHLKPDLPEQITEATSVEIKAIVTREGGQEPVTILDARLAHNVPANTFTDYYVQRHTRHSSIISGQSAALYGSRIFLDFDSSELTSVNIFFDTEIDWEHSSPSDKINITCSYYFHFEDKVLEISKFATHKAMTLEDALQKIVNNQINHGYSLVFRDGKVHTVTLTKEMAAAPRTDLYRLARNSRSFAPVALPLKMKPDTYFFRLPEQAPYELGDRNSCSLLTYIPGQSRITSIEGNGGTYLVHLCEKMIFRLSTPGGLANAVHRLDYSSTWELDARELGKFTIELLGTRLYLGSTTIHVPEYSGEDLVDQIFVIDAHGIIYTVDLIFDMVYPGGLDGRYFEPPKDDQSPWPEAFAGIADKEMRVSHMIMADGSAGHLKYNLAQRKWTLSSDPSRDISYSDLLVLNRCEHQLAKA</sequence>
<proteinExistence type="predicted"/>
<protein>
    <recommendedName>
        <fullName evidence="4">Calcium-binding protein</fullName>
    </recommendedName>
</protein>
<evidence type="ECO:0000313" key="3">
    <source>
        <dbReference type="Proteomes" id="UP000255365"/>
    </source>
</evidence>
<comment type="caution">
    <text evidence="2">The sequence shown here is derived from an EMBL/GenBank/DDBJ whole genome shotgun (WGS) entry which is preliminary data.</text>
</comment>
<dbReference type="InterPro" id="IPR011049">
    <property type="entry name" value="Serralysin-like_metalloprot_C"/>
</dbReference>
<gene>
    <name evidence="2" type="ORF">DEU51_12252</name>
</gene>
<dbReference type="AlphaFoldDB" id="A0A370S293"/>
<evidence type="ECO:0000313" key="2">
    <source>
        <dbReference type="EMBL" id="RDL13818.1"/>
    </source>
</evidence>